<feature type="transmembrane region" description="Helical" evidence="1">
    <location>
        <begin position="41"/>
        <end position="58"/>
    </location>
</feature>
<organism evidence="2 3">
    <name type="scientific">Kitasatospora cheerisanensis KCTC 2395</name>
    <dbReference type="NCBI Taxonomy" id="1348663"/>
    <lineage>
        <taxon>Bacteria</taxon>
        <taxon>Bacillati</taxon>
        <taxon>Actinomycetota</taxon>
        <taxon>Actinomycetes</taxon>
        <taxon>Kitasatosporales</taxon>
        <taxon>Streptomycetaceae</taxon>
        <taxon>Kitasatospora</taxon>
    </lineage>
</organism>
<keyword evidence="1" id="KW-1133">Transmembrane helix</keyword>
<sequence>MAPGSCWRRPLVEAGSNGGFMDGGTELENAGLWIARAAGRYAVWLVVIWATYTAYNLAALRDIPDARIGIALVTVALPFCLGLPTLILIALLAPARRFPWHRPATALLLCAPALVARNSGWPMLVALLLFQTVFGTIVLPHPRPASARRTR</sequence>
<feature type="transmembrane region" description="Helical" evidence="1">
    <location>
        <begin position="70"/>
        <end position="93"/>
    </location>
</feature>
<dbReference type="HOGENOM" id="CLU_1728935_0_0_11"/>
<dbReference type="Proteomes" id="UP000027178">
    <property type="component" value="Unassembled WGS sequence"/>
</dbReference>
<gene>
    <name evidence="2" type="ORF">KCH_00360</name>
</gene>
<evidence type="ECO:0000313" key="2">
    <source>
        <dbReference type="EMBL" id="KDN88186.1"/>
    </source>
</evidence>
<feature type="transmembrane region" description="Helical" evidence="1">
    <location>
        <begin position="121"/>
        <end position="139"/>
    </location>
</feature>
<evidence type="ECO:0000256" key="1">
    <source>
        <dbReference type="SAM" id="Phobius"/>
    </source>
</evidence>
<evidence type="ECO:0000313" key="3">
    <source>
        <dbReference type="Proteomes" id="UP000027178"/>
    </source>
</evidence>
<name>A0A066ZD11_9ACTN</name>
<proteinExistence type="predicted"/>
<dbReference type="AlphaFoldDB" id="A0A066ZD11"/>
<reference evidence="2 3" key="1">
    <citation type="submission" date="2014-05" db="EMBL/GenBank/DDBJ databases">
        <title>Draft Genome Sequence of Kitasatospora cheerisanensis KCTC 2395.</title>
        <authorList>
            <person name="Nam D.H."/>
        </authorList>
    </citation>
    <scope>NUCLEOTIDE SEQUENCE [LARGE SCALE GENOMIC DNA]</scope>
    <source>
        <strain evidence="2 3">KCTC 2395</strain>
    </source>
</reference>
<keyword evidence="1" id="KW-0812">Transmembrane</keyword>
<keyword evidence="3" id="KW-1185">Reference proteome</keyword>
<dbReference type="EMBL" id="JNBY01000003">
    <property type="protein sequence ID" value="KDN88186.1"/>
    <property type="molecule type" value="Genomic_DNA"/>
</dbReference>
<accession>A0A066ZD11</accession>
<keyword evidence="1" id="KW-0472">Membrane</keyword>
<protein>
    <submittedName>
        <fullName evidence="2">Uncharacterized protein</fullName>
    </submittedName>
</protein>
<comment type="caution">
    <text evidence="2">The sequence shown here is derived from an EMBL/GenBank/DDBJ whole genome shotgun (WGS) entry which is preliminary data.</text>
</comment>